<dbReference type="RefSeq" id="WP_044227144.1">
    <property type="nucleotide sequence ID" value="NZ_JBKAGJ010000003.1"/>
</dbReference>
<reference evidence="3 4" key="1">
    <citation type="journal article" date="2014" name="Int. J. Syst. Evol. Microbiol.">
        <title>Phaeodactylibacter xiamenensis gen. nov., sp. nov., a member of the family Saprospiraceae isolated from the marine alga Phaeodactylum tricornutum.</title>
        <authorList>
            <person name="Chen Z.Jr."/>
            <person name="Lei X."/>
            <person name="Lai Q."/>
            <person name="Li Y."/>
            <person name="Zhang B."/>
            <person name="Zhang J."/>
            <person name="Zhang H."/>
            <person name="Yang L."/>
            <person name="Zheng W."/>
            <person name="Tian Y."/>
            <person name="Yu Z."/>
            <person name="Xu H.Jr."/>
            <person name="Zheng T."/>
        </authorList>
    </citation>
    <scope>NUCLEOTIDE SEQUENCE [LARGE SCALE GENOMIC DNA]</scope>
    <source>
        <strain evidence="3 4">KD52</strain>
    </source>
</reference>
<dbReference type="EMBL" id="JPOS01000083">
    <property type="protein sequence ID" value="KGE86008.1"/>
    <property type="molecule type" value="Genomic_DNA"/>
</dbReference>
<dbReference type="Gene3D" id="2.60.120.200">
    <property type="match status" value="1"/>
</dbReference>
<accession>A0A098S2H7</accession>
<name>A0A098S2H7_9BACT</name>
<keyword evidence="1" id="KW-0677">Repeat</keyword>
<evidence type="ECO:0000313" key="4">
    <source>
        <dbReference type="Proteomes" id="UP000029736"/>
    </source>
</evidence>
<gene>
    <name evidence="3" type="ORF">IX84_25785</name>
</gene>
<proteinExistence type="predicted"/>
<dbReference type="OrthoDB" id="599464at2"/>
<dbReference type="InterPro" id="IPR003410">
    <property type="entry name" value="HYR_dom"/>
</dbReference>
<dbReference type="Gene3D" id="2.60.40.10">
    <property type="entry name" value="Immunoglobulins"/>
    <property type="match status" value="2"/>
</dbReference>
<organism evidence="3 4">
    <name type="scientific">Phaeodactylibacter xiamenensis</name>
    <dbReference type="NCBI Taxonomy" id="1524460"/>
    <lineage>
        <taxon>Bacteria</taxon>
        <taxon>Pseudomonadati</taxon>
        <taxon>Bacteroidota</taxon>
        <taxon>Saprospiria</taxon>
        <taxon>Saprospirales</taxon>
        <taxon>Haliscomenobacteraceae</taxon>
        <taxon>Phaeodactylibacter</taxon>
    </lineage>
</organism>
<feature type="domain" description="HYR" evidence="2">
    <location>
        <begin position="1438"/>
        <end position="1524"/>
    </location>
</feature>
<dbReference type="PROSITE" id="PS50825">
    <property type="entry name" value="HYR"/>
    <property type="match status" value="2"/>
</dbReference>
<keyword evidence="4" id="KW-1185">Reference proteome</keyword>
<dbReference type="Pfam" id="PF18962">
    <property type="entry name" value="Por_Secre_tail"/>
    <property type="match status" value="1"/>
</dbReference>
<protein>
    <recommendedName>
        <fullName evidence="2">HYR domain-containing protein</fullName>
    </recommendedName>
</protein>
<comment type="caution">
    <text evidence="3">The sequence shown here is derived from an EMBL/GenBank/DDBJ whole genome shotgun (WGS) entry which is preliminary data.</text>
</comment>
<sequence>MNYTNTFFRRRKPESSVLPLRYSHAFHLPLQLAIPLRSALGLLAFILVFAAGAGSLSAQTLLKAWDFGGNSGDEFSVLATTNAPGINATSGDVRRGGGLNTAGTPARANTFTARNWDGSDLATARGAADYYKITIRPSNGNCMTLTELRLYLGTFNGAPIPNAVVYSDAGGDNFNTPLGTFSVSGVGQYTVPLNGPGFEQVTGAISFRVYGFHDGSQGTFDQLWLGNTADNGIDDIEFYGYVAPTPGTLSTTVFDDPHCYGESQNTLRRLQVGGASLNANEVVVWRIVNFVPFPGSDTPAFASGEYTQADNSTTNDEFSIFNGGFSFRPSELATGVNNMPLYGTYEVEAFIRNTETGCEGGVLTGLTKTINQVPDISIQPFAQNPFNAVCLGEEARFLASPAAAGSTMLPPVQTYKWSFSGSPSVMDYGQTAADGVTKRNQGATYGMADLGPQTVDLDVTFTNGCTSTAPTHTITVNDNPSDAFRTAGTDVAFPFAETLDFDADHDACPGDVFEYGTEANTAGINNVSWTLSGGGNIIAGQGTRNIQIEWTTPGTHTLSFLVMNIATGCTSANSLDVTVLDAPAVTIGSFGGNPFDEVCEGDQAIFLASISSSGPPPVANYSWSFSGSPVEDPGAGTGGTGQLALDNTPRRIGATWADAGSESVDLMVTYDNGCSVDAPTHMVTVNPLPTVEIQQFAGNPFAEVCSGGTGVYLANLGNPTPGGSVNSYSWSVSPAAPITLAGQSGDVSGRRRAEIAFPPNMGTAPVTYTVELTIEDANGCVNTTTQVVEVRPELKLSFDFKNPPGFANNEICNGGTVDIDLDVLPGQEVFYSEGSDYEIRNVIVRHRTASASSFVAGYGPVSGGTLNSGDVISGVNENLSHNEAEPVLIQYNFVLEDLVCGTNDFRSVVVEVLPAPVISCPENITVQTSNNGTGDCTASASWTNPTESAGACPPITLTISIDNGTPQTVVQGETFTTTLSGGEHTVTYVVTDGNNNQDDCSFTVTVEDDERPSSIALSDVSLTTEEDGAECPGTANTSLVVDQANPIATAADTWSYFVHGVEIDGFNNITDNCSDPANIDIYVWEINEISTDACESSFKVFFRYYDEAGNWRQRGKEFTIVDETRPSSIALQDMTFTTEDGATCPGSADTDLVVDQSNPIATAADNWSFTVHGNTVQGFNNITDNCSDPSEIEIFVWEINEIATGDCESSFKVFFRYFDACGNFRQRGQTFTIQDNTKPDFNKGGFSEEFTLTTEDGADCPANATVDGLETGDVLTPGVAVPFTVAGVSFTTPTDMVSDNCVAQSDLLLTVDVVNEDVMNEGDDCNKQLRVRYKLEDGCGNQRFFTQEFSVTDNTKPDFAVPADITIFTDADCDYDADPSITGTVDDESDNCSADLTAKYADVIVPGSCAGEVIITRTWTLTDDCGNVTEQDQIITVEDNTAPTPVCLNGVLIPLDPDGERTLVAEDVFDFSASFDNCSTVSVTDISPAIIDCEDVGGLTSIQVTAFDDCGNEATCTATIEVSDITALPSPWEGVDIGNPGSGNTYSYNPCVDEFTIEGGAYNTPTPTDNLATISQTLCSNGNGLVGIQLKVESVSGGFGGVFIRDSNAPNAKYAALLKQNNTNLLSWERRTSTGGSLDRGTGGATFPFWLRIFRQGNLIRAQYSNTGNNWIPYRQIYLEMGSCVEVGMVAYTTHPNGTVDAVFSNVQVAGSSTAGTNSLAVDQGSNGVLPGLDQEALFTTESMDLSVFPNPATDQLTLKFGTELPELSTITLRNQLGQIMKQEQLRTPDTQMDWDISNLSTGTYFLEVRTSDGAPQVVKFLKTR</sequence>
<dbReference type="InterPro" id="IPR026444">
    <property type="entry name" value="Secre_tail"/>
</dbReference>
<evidence type="ECO:0000313" key="3">
    <source>
        <dbReference type="EMBL" id="KGE86008.1"/>
    </source>
</evidence>
<feature type="domain" description="HYR" evidence="2">
    <location>
        <begin position="910"/>
        <end position="1008"/>
    </location>
</feature>
<evidence type="ECO:0000259" key="2">
    <source>
        <dbReference type="PROSITE" id="PS50825"/>
    </source>
</evidence>
<dbReference type="Proteomes" id="UP000029736">
    <property type="component" value="Unassembled WGS sequence"/>
</dbReference>
<evidence type="ECO:0000256" key="1">
    <source>
        <dbReference type="ARBA" id="ARBA00022737"/>
    </source>
</evidence>
<dbReference type="InterPro" id="IPR013783">
    <property type="entry name" value="Ig-like_fold"/>
</dbReference>
<dbReference type="Pfam" id="PF02494">
    <property type="entry name" value="HYR"/>
    <property type="match status" value="1"/>
</dbReference>
<dbReference type="STRING" id="1524460.IX84_25785"/>
<dbReference type="NCBIfam" id="TIGR04183">
    <property type="entry name" value="Por_Secre_tail"/>
    <property type="match status" value="1"/>
</dbReference>